<feature type="compositionally biased region" description="Acidic residues" evidence="1">
    <location>
        <begin position="271"/>
        <end position="286"/>
    </location>
</feature>
<feature type="compositionally biased region" description="Acidic residues" evidence="1">
    <location>
        <begin position="359"/>
        <end position="384"/>
    </location>
</feature>
<dbReference type="AlphaFoldDB" id="A0AAN6JAL4"/>
<accession>A0AAN6JAL4</accession>
<feature type="region of interest" description="Disordered" evidence="1">
    <location>
        <begin position="540"/>
        <end position="581"/>
    </location>
</feature>
<dbReference type="InterPro" id="IPR025451">
    <property type="entry name" value="DUF4211"/>
</dbReference>
<organism evidence="3 4">
    <name type="scientific">Friedmanniomyces endolithicus</name>
    <dbReference type="NCBI Taxonomy" id="329885"/>
    <lineage>
        <taxon>Eukaryota</taxon>
        <taxon>Fungi</taxon>
        <taxon>Dikarya</taxon>
        <taxon>Ascomycota</taxon>
        <taxon>Pezizomycotina</taxon>
        <taxon>Dothideomycetes</taxon>
        <taxon>Dothideomycetidae</taxon>
        <taxon>Mycosphaerellales</taxon>
        <taxon>Teratosphaeriaceae</taxon>
        <taxon>Friedmanniomyces</taxon>
    </lineage>
</organism>
<dbReference type="Proteomes" id="UP001168146">
    <property type="component" value="Unassembled WGS sequence"/>
</dbReference>
<evidence type="ECO:0000259" key="2">
    <source>
        <dbReference type="Pfam" id="PF13926"/>
    </source>
</evidence>
<protein>
    <recommendedName>
        <fullName evidence="2">DUF4211 domain-containing protein</fullName>
    </recommendedName>
</protein>
<dbReference type="PANTHER" id="PTHR14689">
    <property type="entry name" value="PHORBOL-ESTER_DAG-TYPE DOMAIN-CONTAINING PROTEIN"/>
    <property type="match status" value="1"/>
</dbReference>
<dbReference type="Pfam" id="PF13926">
    <property type="entry name" value="DUF4211"/>
    <property type="match status" value="1"/>
</dbReference>
<feature type="compositionally biased region" description="Polar residues" evidence="1">
    <location>
        <begin position="9"/>
        <end position="31"/>
    </location>
</feature>
<feature type="compositionally biased region" description="Polar residues" evidence="1">
    <location>
        <begin position="103"/>
        <end position="120"/>
    </location>
</feature>
<comment type="caution">
    <text evidence="3">The sequence shown here is derived from an EMBL/GenBank/DDBJ whole genome shotgun (WGS) entry which is preliminary data.</text>
</comment>
<feature type="region of interest" description="Disordered" evidence="1">
    <location>
        <begin position="1"/>
        <end position="390"/>
    </location>
</feature>
<evidence type="ECO:0000256" key="1">
    <source>
        <dbReference type="SAM" id="MobiDB-lite"/>
    </source>
</evidence>
<feature type="domain" description="DUF4211" evidence="2">
    <location>
        <begin position="408"/>
        <end position="543"/>
    </location>
</feature>
<name>A0AAN6JAL4_9PEZI</name>
<evidence type="ECO:0000313" key="3">
    <source>
        <dbReference type="EMBL" id="KAK0323431.1"/>
    </source>
</evidence>
<dbReference type="EMBL" id="JASUXU010000013">
    <property type="protein sequence ID" value="KAK0323431.1"/>
    <property type="molecule type" value="Genomic_DNA"/>
</dbReference>
<reference evidence="3" key="1">
    <citation type="submission" date="2021-12" db="EMBL/GenBank/DDBJ databases">
        <title>Black yeast isolated from Biological Soil Crust.</title>
        <authorList>
            <person name="Kurbessoian T."/>
        </authorList>
    </citation>
    <scope>NUCLEOTIDE SEQUENCE</scope>
    <source>
        <strain evidence="3">CCFEE 5208</strain>
    </source>
</reference>
<dbReference type="PANTHER" id="PTHR14689:SF0">
    <property type="entry name" value="COILED-COIL DOMAIN-CONTAINING PROTEIN 82"/>
    <property type="match status" value="1"/>
</dbReference>
<evidence type="ECO:0000313" key="4">
    <source>
        <dbReference type="Proteomes" id="UP001168146"/>
    </source>
</evidence>
<sequence length="684" mass="76606">MRPPRRQQTRLTFTPLPSSSPATKGYPQQIQDRAATVGYSGSSPAKRRKLQATDDAPFGRDGANDLPTPAATMTLGQGGDSVSSDEDEPVRSTARLTSRKRPGQQSLDFTGARESSSFSSPVRLHSSPKPQTAGMFGTQTRGPRRQRTVTQVSSSESGEEEVRTRSGVPAKSKKVSGKTRSSQRPVVIDSGDEASDTITLNAKPPRPANHEDESENADGMPTTQGKMPRKKRQRSRGSFISSSPPRAVESDSDLEIIEKPKTKVRRRQDSAEEDDEDEEDEEDEDVSAATPTRRRLKRPRQISQREQDDLNEDMNFLGPSSDVEALERQPRSTQDKQKSARLAALEKLKRQRSGQPAVIEEEEEEEEGSASDGDAFDANDDDSDVPVVTSSRNMFKATEDDDAFIEPDQDDDDTLGAPDMEMPLAFTRQASSKPKELFKHAVEWFVQRKINPGFNMHDELYELTFRKLDDEIQGLTSSKFKSAAWTIPFTAAITARPEIAIEALDRNSDEHWMNDKCDACNRSGHPATFQIQFQGKPYHPQTLEEVGGRDVDDEDDEDTSSSSGGGDNDDQPAQDYRGNKVPPASTIYYVGKFCKANAETAHELQHWRYHLNEYAIVWMTAQGYLTAEKIVKRDQLSTKKRQREAIRITDHMERSGEIRKLWETYRRKIDDARNSKQGRFAAGR</sequence>
<feature type="compositionally biased region" description="Basic and acidic residues" evidence="1">
    <location>
        <begin position="325"/>
        <end position="348"/>
    </location>
</feature>
<proteinExistence type="predicted"/>
<gene>
    <name evidence="3" type="ORF">LTR82_005791</name>
</gene>
<dbReference type="GO" id="GO:0005634">
    <property type="term" value="C:nucleus"/>
    <property type="evidence" value="ECO:0007669"/>
    <property type="project" value="TreeGrafter"/>
</dbReference>